<dbReference type="Pfam" id="PF04937">
    <property type="entry name" value="DUF659"/>
    <property type="match status" value="1"/>
</dbReference>
<evidence type="ECO:0000259" key="5">
    <source>
        <dbReference type="PROSITE" id="PS50808"/>
    </source>
</evidence>
<dbReference type="KEGG" id="qsa:O6P43_006244"/>
<dbReference type="InterPro" id="IPR013103">
    <property type="entry name" value="RVT_2"/>
</dbReference>
<evidence type="ECO:0000256" key="2">
    <source>
        <dbReference type="ARBA" id="ARBA00022771"/>
    </source>
</evidence>
<dbReference type="GO" id="GO:0003677">
    <property type="term" value="F:DNA binding"/>
    <property type="evidence" value="ECO:0007669"/>
    <property type="project" value="InterPro"/>
</dbReference>
<evidence type="ECO:0000256" key="1">
    <source>
        <dbReference type="ARBA" id="ARBA00022723"/>
    </source>
</evidence>
<keyword evidence="1" id="KW-0479">Metal-binding</keyword>
<dbReference type="Proteomes" id="UP001163823">
    <property type="component" value="Chromosome 3"/>
</dbReference>
<gene>
    <name evidence="6" type="ORF">O6P43_006244</name>
</gene>
<dbReference type="PANTHER" id="PTHR32166:SF122">
    <property type="entry name" value="OS09G0499600 PROTEIN"/>
    <property type="match status" value="1"/>
</dbReference>
<dbReference type="PROSITE" id="PS50808">
    <property type="entry name" value="ZF_BED"/>
    <property type="match status" value="1"/>
</dbReference>
<evidence type="ECO:0000313" key="6">
    <source>
        <dbReference type="EMBL" id="KAJ7976464.1"/>
    </source>
</evidence>
<feature type="domain" description="BED-type" evidence="5">
    <location>
        <begin position="73"/>
        <end position="129"/>
    </location>
</feature>
<dbReference type="PANTHER" id="PTHR32166">
    <property type="entry name" value="OSJNBA0013A04.12 PROTEIN"/>
    <property type="match status" value="1"/>
</dbReference>
<dbReference type="InterPro" id="IPR003656">
    <property type="entry name" value="Znf_BED"/>
</dbReference>
<name>A0AAD7VI50_QUISA</name>
<proteinExistence type="predicted"/>
<dbReference type="Pfam" id="PF07727">
    <property type="entry name" value="RVT_2"/>
    <property type="match status" value="1"/>
</dbReference>
<reference evidence="6" key="1">
    <citation type="journal article" date="2023" name="Science">
        <title>Elucidation of the pathway for biosynthesis of saponin adjuvants from the soapbark tree.</title>
        <authorList>
            <person name="Reed J."/>
            <person name="Orme A."/>
            <person name="El-Demerdash A."/>
            <person name="Owen C."/>
            <person name="Martin L.B.B."/>
            <person name="Misra R.C."/>
            <person name="Kikuchi S."/>
            <person name="Rejzek M."/>
            <person name="Martin A.C."/>
            <person name="Harkess A."/>
            <person name="Leebens-Mack J."/>
            <person name="Louveau T."/>
            <person name="Stephenson M.J."/>
            <person name="Osbourn A."/>
        </authorList>
    </citation>
    <scope>NUCLEOTIDE SEQUENCE</scope>
    <source>
        <strain evidence="6">S10</strain>
    </source>
</reference>
<evidence type="ECO:0000313" key="7">
    <source>
        <dbReference type="Proteomes" id="UP001163823"/>
    </source>
</evidence>
<evidence type="ECO:0000256" key="3">
    <source>
        <dbReference type="ARBA" id="ARBA00022833"/>
    </source>
</evidence>
<dbReference type="EMBL" id="JARAOO010000003">
    <property type="protein sequence ID" value="KAJ7976464.1"/>
    <property type="molecule type" value="Genomic_DNA"/>
</dbReference>
<keyword evidence="7" id="KW-1185">Reference proteome</keyword>
<keyword evidence="3" id="KW-0862">Zinc</keyword>
<protein>
    <submittedName>
        <fullName evidence="6">HAT transposon superfamily protein</fullName>
    </submittedName>
</protein>
<dbReference type="SUPFAM" id="SSF53098">
    <property type="entry name" value="Ribonuclease H-like"/>
    <property type="match status" value="1"/>
</dbReference>
<accession>A0AAD7VI50</accession>
<organism evidence="6 7">
    <name type="scientific">Quillaja saponaria</name>
    <name type="common">Soap bark tree</name>
    <dbReference type="NCBI Taxonomy" id="32244"/>
    <lineage>
        <taxon>Eukaryota</taxon>
        <taxon>Viridiplantae</taxon>
        <taxon>Streptophyta</taxon>
        <taxon>Embryophyta</taxon>
        <taxon>Tracheophyta</taxon>
        <taxon>Spermatophyta</taxon>
        <taxon>Magnoliopsida</taxon>
        <taxon>eudicotyledons</taxon>
        <taxon>Gunneridae</taxon>
        <taxon>Pentapetalae</taxon>
        <taxon>rosids</taxon>
        <taxon>fabids</taxon>
        <taxon>Fabales</taxon>
        <taxon>Quillajaceae</taxon>
        <taxon>Quillaja</taxon>
    </lineage>
</organism>
<comment type="caution">
    <text evidence="6">The sequence shown here is derived from an EMBL/GenBank/DDBJ whole genome shotgun (WGS) entry which is preliminary data.</text>
</comment>
<dbReference type="InterPro" id="IPR007021">
    <property type="entry name" value="DUF659"/>
</dbReference>
<dbReference type="AlphaFoldDB" id="A0AAD7VI50"/>
<sequence length="830" mass="94818">MGILESNPLFFEPLKLRRQKAEGRRQKADCRPPTAPHPIFISRSKISHNSRIEAAKQYRKMSSSKSRKNAPGSRTDVGWEYGIPIEGNKRKVKCKYCSKIVTGGIFRFKHHFASTGEDTMACVSVPDDVKDKMRVVLDKLEVKKVKKKRILEDSEGDNMEEVEIVRTSKGKEIKRYFVQNSSGVGSNKTQTTMNQWVKKDLREEACSKIAQFFYTSAIPFNCVKNPKFAEMLEAVGRYGCGLKGPSYHELREKFLKIEVSKTMDLLEEYKLEWKKTGCSLMSDGWTDRKERSICNFLVNSPKGTIFLSSVDTSDFSKTAVKVFEMLDDVVEKIGEQDVVQVITDNAANYKTAGEMLMEKRKSLYWTPCAAHCIDLMLEDFAKKLKVHSMTIEKGKRITTYIYGRNMLIAMLRSFTKGRDLIRPAATRYEPIWSIIDERWEMQLHRPLHAAAYYLNPQYHYSPNFKADYEVKRGLYGCLERLVQDSNERNTIDLQLEEFKNARGLFGISAAKAMREKKTPAEWQTKNHLGPNLKLDDLSSDDEWITPKEDLVDSSSNEWLSVLDGSSNANDDVIDLDAPLDEDEVQVMQDEDEHGEDDVGVVGGEVDEVISVDSDEGGNPIDNDNSDYDEENRRIAMLHVGTHKRPAMITTPIRKDSKGSHTRGSEIAASNEKEHLQCFSCQKTKGKVYRLRKSLYGLKQLPKEISKSDAFFFGYQQSMADPIMFVKHCNGMIIVIVYVHDIVVRGDNLAKVFKLKRHLAKEFEIKDLGKLCYFFGIEVVHSDKDNFLSQRPYAIDLLKKTCMFGASPHTHLLGQTTSYNVVMENVLIERY</sequence>
<dbReference type="GO" id="GO:0008270">
    <property type="term" value="F:zinc ion binding"/>
    <property type="evidence" value="ECO:0007669"/>
    <property type="project" value="UniProtKB-KW"/>
</dbReference>
<evidence type="ECO:0000256" key="4">
    <source>
        <dbReference type="PROSITE-ProRule" id="PRU00027"/>
    </source>
</evidence>
<keyword evidence="2 4" id="KW-0863">Zinc-finger</keyword>
<dbReference type="InterPro" id="IPR012337">
    <property type="entry name" value="RNaseH-like_sf"/>
</dbReference>